<keyword evidence="2" id="KW-1185">Reference proteome</keyword>
<evidence type="ECO:0000313" key="2">
    <source>
        <dbReference type="Proteomes" id="UP000586918"/>
    </source>
</evidence>
<organism evidence="1 2">
    <name type="scientific">Pseudonocardia bannensis</name>
    <dbReference type="NCBI Taxonomy" id="630973"/>
    <lineage>
        <taxon>Bacteria</taxon>
        <taxon>Bacillati</taxon>
        <taxon>Actinomycetota</taxon>
        <taxon>Actinomycetes</taxon>
        <taxon>Pseudonocardiales</taxon>
        <taxon>Pseudonocardiaceae</taxon>
        <taxon>Pseudonocardia</taxon>
    </lineage>
</organism>
<reference evidence="1 2" key="1">
    <citation type="submission" date="2020-04" db="EMBL/GenBank/DDBJ databases">
        <authorList>
            <person name="Klaysubun C."/>
            <person name="Duangmal K."/>
            <person name="Lipun K."/>
        </authorList>
    </citation>
    <scope>NUCLEOTIDE SEQUENCE [LARGE SCALE GENOMIC DNA]</scope>
    <source>
        <strain evidence="1 2">DSM 45300</strain>
    </source>
</reference>
<comment type="caution">
    <text evidence="1">The sequence shown here is derived from an EMBL/GenBank/DDBJ whole genome shotgun (WGS) entry which is preliminary data.</text>
</comment>
<proteinExistence type="predicted"/>
<dbReference type="EMBL" id="JAAXKZ010000003">
    <property type="protein sequence ID" value="NMH90297.1"/>
    <property type="molecule type" value="Genomic_DNA"/>
</dbReference>
<dbReference type="Proteomes" id="UP000586918">
    <property type="component" value="Unassembled WGS sequence"/>
</dbReference>
<evidence type="ECO:0000313" key="1">
    <source>
        <dbReference type="EMBL" id="NMH90297.1"/>
    </source>
</evidence>
<dbReference type="RefSeq" id="WP_169409797.1">
    <property type="nucleotide sequence ID" value="NZ_JAAXKZ010000003.1"/>
</dbReference>
<name>A0A848DCH8_9PSEU</name>
<dbReference type="AlphaFoldDB" id="A0A848DCH8"/>
<accession>A0A848DCH8</accession>
<sequence>MSRRAGPIGAAFCPGCGAALDDPAAFVQEFWVGADRHFLCWCVRCELLCTVVIAAQLVSHEPEH</sequence>
<protein>
    <submittedName>
        <fullName evidence="1">Uncharacterized protein</fullName>
    </submittedName>
</protein>
<gene>
    <name evidence="1" type="ORF">HF519_01545</name>
</gene>